<proteinExistence type="predicted"/>
<keyword evidence="3" id="KW-1185">Reference proteome</keyword>
<protein>
    <submittedName>
        <fullName evidence="2">Uncharacterized protein</fullName>
    </submittedName>
</protein>
<gene>
    <name evidence="2" type="ORF">LshimejAT787_1601520</name>
</gene>
<feature type="compositionally biased region" description="Acidic residues" evidence="1">
    <location>
        <begin position="347"/>
        <end position="358"/>
    </location>
</feature>
<feature type="region of interest" description="Disordered" evidence="1">
    <location>
        <begin position="320"/>
        <end position="358"/>
    </location>
</feature>
<comment type="caution">
    <text evidence="2">The sequence shown here is derived from an EMBL/GenBank/DDBJ whole genome shotgun (WGS) entry which is preliminary data.</text>
</comment>
<dbReference type="AlphaFoldDB" id="A0A9P3PZQ8"/>
<sequence length="645" mass="68787">MLLPSYLRIAAVPAFLLSLPNSERARPGLPAVEWDTAANAVVVISIAARIAWARSLAGRSYISPPPTPRPRITPASDSTPLGMWGPYLADAYNASEVSLRWRQPLPPRLYTLPPTPSPSFPPAPIPKYFILPTCPASPPKQPTPYIFQHPICALDDFPDLSASPIAKTCPVPFVFRYGIISAMLNLLLAKLAWTVAMRTSRTSATVHAPISATPSRLEDFGVQGVRTVLAPLSRSSDPDEIEVPTSLAVDELAMLEQDGSGSEIAAAVEDDDVGKIRVTSLGVNEQITSDMDGGAEESQYEHQTRVLRVCPAVVPACSGEPETPVIDSSPLDPGAVRNRNTEYLGESADDGPDDDDDEAEAMARFDEVFDHLMESLDRYLETARQCPWALEIVGQFLNGVTAKEDRHLPTPADATVDAVPGHAGASALVDAVVAADTGANGVSGLTDLQSQIRPPRVRSIIKIDSTSPDADIASVPKSVDVSTPTLLERLHSPMTHALCMRPSACSSFSLPSLHIRLLTDLISLVGGGFGKEGAPFPDLPPAGLCGSHVAGGRAEPGLSGGYYSSPGGTLQCRLETPDWLPQDDDVIREPLSHFADSRGYRFPLQNGKTRTLRLCDPQSGFASIDDLELLASDPGINTLGLNTLA</sequence>
<dbReference type="Proteomes" id="UP001063166">
    <property type="component" value="Unassembled WGS sequence"/>
</dbReference>
<name>A0A9P3PZQ8_LYOSH</name>
<evidence type="ECO:0000256" key="1">
    <source>
        <dbReference type="SAM" id="MobiDB-lite"/>
    </source>
</evidence>
<accession>A0A9P3PZQ8</accession>
<organism evidence="2 3">
    <name type="scientific">Lyophyllum shimeji</name>
    <name type="common">Hon-shimeji</name>
    <name type="synonym">Tricholoma shimeji</name>
    <dbReference type="NCBI Taxonomy" id="47721"/>
    <lineage>
        <taxon>Eukaryota</taxon>
        <taxon>Fungi</taxon>
        <taxon>Dikarya</taxon>
        <taxon>Basidiomycota</taxon>
        <taxon>Agaricomycotina</taxon>
        <taxon>Agaricomycetes</taxon>
        <taxon>Agaricomycetidae</taxon>
        <taxon>Agaricales</taxon>
        <taxon>Tricholomatineae</taxon>
        <taxon>Lyophyllaceae</taxon>
        <taxon>Lyophyllum</taxon>
    </lineage>
</organism>
<evidence type="ECO:0000313" key="2">
    <source>
        <dbReference type="EMBL" id="GLB44222.1"/>
    </source>
</evidence>
<evidence type="ECO:0000313" key="3">
    <source>
        <dbReference type="Proteomes" id="UP001063166"/>
    </source>
</evidence>
<dbReference type="EMBL" id="BRPK01000016">
    <property type="protein sequence ID" value="GLB44222.1"/>
    <property type="molecule type" value="Genomic_DNA"/>
</dbReference>
<reference evidence="2" key="1">
    <citation type="submission" date="2022-07" db="EMBL/GenBank/DDBJ databases">
        <title>The genome of Lyophyllum shimeji provides insight into the initial evolution of ectomycorrhizal fungal genome.</title>
        <authorList>
            <person name="Kobayashi Y."/>
            <person name="Shibata T."/>
            <person name="Hirakawa H."/>
            <person name="Shigenobu S."/>
            <person name="Nishiyama T."/>
            <person name="Yamada A."/>
            <person name="Hasebe M."/>
            <person name="Kawaguchi M."/>
        </authorList>
    </citation>
    <scope>NUCLEOTIDE SEQUENCE</scope>
    <source>
        <strain evidence="2">AT787</strain>
    </source>
</reference>